<dbReference type="InterPro" id="IPR025605">
    <property type="entry name" value="OST-HTH/LOTUS_dom"/>
</dbReference>
<reference evidence="3 4" key="2">
    <citation type="submission" date="2024-10" db="EMBL/GenBank/DDBJ databases">
        <authorList>
            <person name="Ryan C."/>
        </authorList>
    </citation>
    <scope>NUCLEOTIDE SEQUENCE [LARGE SCALE GENOMIC DNA]</scope>
</reference>
<reference evidence="4" key="1">
    <citation type="submission" date="2024-06" db="EMBL/GenBank/DDBJ databases">
        <authorList>
            <person name="Ryan C."/>
        </authorList>
    </citation>
    <scope>NUCLEOTIDE SEQUENCE [LARGE SCALE GENOMIC DNA]</scope>
</reference>
<dbReference type="AlphaFoldDB" id="A0ABC9AS29"/>
<evidence type="ECO:0000313" key="3">
    <source>
        <dbReference type="EMBL" id="CAL4985756.1"/>
    </source>
</evidence>
<dbReference type="InterPro" id="IPR021139">
    <property type="entry name" value="NYN"/>
</dbReference>
<gene>
    <name evidence="3" type="ORF">URODEC1_LOCUS58081</name>
</gene>
<evidence type="ECO:0000259" key="2">
    <source>
        <dbReference type="PROSITE" id="PS51644"/>
    </source>
</evidence>
<keyword evidence="4" id="KW-1185">Reference proteome</keyword>
<feature type="region of interest" description="Disordered" evidence="1">
    <location>
        <begin position="24"/>
        <end position="52"/>
    </location>
</feature>
<feature type="compositionally biased region" description="Polar residues" evidence="1">
    <location>
        <begin position="34"/>
        <end position="43"/>
    </location>
</feature>
<feature type="region of interest" description="Disordered" evidence="1">
    <location>
        <begin position="343"/>
        <end position="502"/>
    </location>
</feature>
<proteinExistence type="predicted"/>
<protein>
    <recommendedName>
        <fullName evidence="2">HTH OST-type domain-containing protein</fullName>
    </recommendedName>
</protein>
<dbReference type="InterPro" id="IPR024768">
    <property type="entry name" value="Marf1"/>
</dbReference>
<dbReference type="CDD" id="cd10910">
    <property type="entry name" value="PIN_limkain_b1_N_like"/>
    <property type="match status" value="1"/>
</dbReference>
<feature type="compositionally biased region" description="Polar residues" evidence="1">
    <location>
        <begin position="473"/>
        <end position="483"/>
    </location>
</feature>
<dbReference type="EMBL" id="OZ075132">
    <property type="protein sequence ID" value="CAL4985756.1"/>
    <property type="molecule type" value="Genomic_DNA"/>
</dbReference>
<feature type="domain" description="HTH OST-type" evidence="2">
    <location>
        <begin position="261"/>
        <end position="334"/>
    </location>
</feature>
<accession>A0ABC9AS29</accession>
<organism evidence="3 4">
    <name type="scientific">Urochloa decumbens</name>
    <dbReference type="NCBI Taxonomy" id="240449"/>
    <lineage>
        <taxon>Eukaryota</taxon>
        <taxon>Viridiplantae</taxon>
        <taxon>Streptophyta</taxon>
        <taxon>Embryophyta</taxon>
        <taxon>Tracheophyta</taxon>
        <taxon>Spermatophyta</taxon>
        <taxon>Magnoliopsida</taxon>
        <taxon>Liliopsida</taxon>
        <taxon>Poales</taxon>
        <taxon>Poaceae</taxon>
        <taxon>PACMAD clade</taxon>
        <taxon>Panicoideae</taxon>
        <taxon>Panicodae</taxon>
        <taxon>Paniceae</taxon>
        <taxon>Melinidinae</taxon>
        <taxon>Urochloa</taxon>
    </lineage>
</organism>
<dbReference type="PANTHER" id="PTHR14379">
    <property type="entry name" value="LIMKAIN B LKAP"/>
    <property type="match status" value="1"/>
</dbReference>
<dbReference type="Proteomes" id="UP001497457">
    <property type="component" value="Chromosome 22rd"/>
</dbReference>
<feature type="compositionally biased region" description="Basic and acidic residues" evidence="1">
    <location>
        <begin position="450"/>
        <end position="469"/>
    </location>
</feature>
<name>A0ABC9AS29_9POAL</name>
<evidence type="ECO:0000313" key="4">
    <source>
        <dbReference type="Proteomes" id="UP001497457"/>
    </source>
</evidence>
<dbReference type="Pfam" id="PF12872">
    <property type="entry name" value="OST-HTH"/>
    <property type="match status" value="1"/>
</dbReference>
<sequence>MFACRARRLLGVRVRPASHGILPRDLAPHASSPWRGSSAASQRSYHHQLQRDEVEDEWEEESKAVKVAVWWDFQKCCLPPGVNPRCLGLRVTAALRGAGIRGPVEITAFGDVTRAPRADLEVLTDTGITLSHSPSSGNSGSYQALVPDLVSWIARNPPPAHFLLISGDGDYANVLHCLRMSNYNVLLSCPNVGSKMLRTAATIMWQWEPLVKGADLEPKYLNQPPDGLSSWYGQYMECGHDLLMKPKNPMALPGDTKERKIPEYVVIGIKKVLHFYPEGISVSDLREELKRVNVFLHSRYFGYKRFSSLLKAMPDVVKFIDPLPGDDTLPAVVGVFKSSVESSEQSSSNRLDSAQSSTEEKLHNDSGSVKLPSLDVHPSSLELPSCTERKTLETEAPSSALEQLSGDQRKAPELTQRAEPPSNHVEADVTLVGDVPSPPSDSDASSIDQRNADKKTERPVNCMEADKLDAAGTPSSSGVQVNMSDKRGLFERISSLWNGRNA</sequence>
<dbReference type="InterPro" id="IPR041966">
    <property type="entry name" value="LOTUS-like"/>
</dbReference>
<dbReference type="Pfam" id="PF01936">
    <property type="entry name" value="NYN"/>
    <property type="match status" value="1"/>
</dbReference>
<evidence type="ECO:0000256" key="1">
    <source>
        <dbReference type="SAM" id="MobiDB-lite"/>
    </source>
</evidence>
<feature type="compositionally biased region" description="Polar residues" evidence="1">
    <location>
        <begin position="396"/>
        <end position="406"/>
    </location>
</feature>
<dbReference type="CDD" id="cd08824">
    <property type="entry name" value="LOTUS"/>
    <property type="match status" value="1"/>
</dbReference>
<dbReference type="PANTHER" id="PTHR14379:SF91">
    <property type="entry name" value="EXPRESSED PROTEIN"/>
    <property type="match status" value="1"/>
</dbReference>
<dbReference type="PROSITE" id="PS51644">
    <property type="entry name" value="HTH_OST"/>
    <property type="match status" value="1"/>
</dbReference>
<dbReference type="Gene3D" id="3.30.420.610">
    <property type="entry name" value="LOTUS domain-like"/>
    <property type="match status" value="1"/>
</dbReference>